<sequence>MNKGRHLKAGDTIGLIAPGSAASKEAVKKGADLLERYGFNLVYGESLNHKRGYLAGSDDIRADDINRMFADDGIDGILCVRGGNGSGRLLDMIDYDLIRKHPKVFVGYSDITVFHIAFSQLANVITFHGPMVATDLSVDDSDYSLECFLRAITASEPIGLLKNPEGENLCSLVGGVAEGPVIGGNLALILSTIGTKYEIDTGGKIFFIEDIDEEVYRIDRMLNQLKLANKLQQCAGIVIGEFLDYESGLEDTLTLEEVIQDIIVPLGIPTIRGLKCGHGVHKMTIPIGARARLDANQCTLSILENALL</sequence>
<keyword evidence="2" id="KW-1185">Reference proteome</keyword>
<reference evidence="1" key="1">
    <citation type="submission" date="2019-08" db="EMBL/GenBank/DDBJ databases">
        <title>Genome sequence of Clostridiales bacterium MT110.</title>
        <authorList>
            <person name="Cao J."/>
        </authorList>
    </citation>
    <scope>NUCLEOTIDE SEQUENCE</scope>
    <source>
        <strain evidence="1">MT110</strain>
    </source>
</reference>
<name>A0ACD1ABY6_9FIRM</name>
<dbReference type="EMBL" id="CP042469">
    <property type="protein sequence ID" value="QOX63794.1"/>
    <property type="molecule type" value="Genomic_DNA"/>
</dbReference>
<accession>A0ACD1ABY6</accession>
<protein>
    <submittedName>
        <fullName evidence="1">LD-carboxypeptidase</fullName>
    </submittedName>
</protein>
<gene>
    <name evidence="1" type="ORF">FRZ06_10770</name>
</gene>
<evidence type="ECO:0000313" key="1">
    <source>
        <dbReference type="EMBL" id="QOX63794.1"/>
    </source>
</evidence>
<organism evidence="1 2">
    <name type="scientific">Anoxybacterium hadale</name>
    <dbReference type="NCBI Taxonomy" id="3408580"/>
    <lineage>
        <taxon>Bacteria</taxon>
        <taxon>Bacillati</taxon>
        <taxon>Bacillota</taxon>
        <taxon>Clostridia</taxon>
        <taxon>Peptostreptococcales</taxon>
        <taxon>Anaerovoracaceae</taxon>
        <taxon>Anoxybacterium</taxon>
    </lineage>
</organism>
<dbReference type="Proteomes" id="UP000594014">
    <property type="component" value="Chromosome"/>
</dbReference>
<evidence type="ECO:0000313" key="2">
    <source>
        <dbReference type="Proteomes" id="UP000594014"/>
    </source>
</evidence>
<proteinExistence type="predicted"/>